<reference evidence="2" key="1">
    <citation type="journal article" date="2015" name="Nature">
        <title>Complex archaea that bridge the gap between prokaryotes and eukaryotes.</title>
        <authorList>
            <person name="Spang A."/>
            <person name="Saw J.H."/>
            <person name="Jorgensen S.L."/>
            <person name="Zaremba-Niedzwiedzka K."/>
            <person name="Martijn J."/>
            <person name="Lind A.E."/>
            <person name="van Eijk R."/>
            <person name="Schleper C."/>
            <person name="Guy L."/>
            <person name="Ettema T.J."/>
        </authorList>
    </citation>
    <scope>NUCLEOTIDE SEQUENCE</scope>
</reference>
<organism evidence="2">
    <name type="scientific">marine sediment metagenome</name>
    <dbReference type="NCBI Taxonomy" id="412755"/>
    <lineage>
        <taxon>unclassified sequences</taxon>
        <taxon>metagenomes</taxon>
        <taxon>ecological metagenomes</taxon>
    </lineage>
</organism>
<dbReference type="Pfam" id="PF13392">
    <property type="entry name" value="HNH_3"/>
    <property type="match status" value="1"/>
</dbReference>
<dbReference type="EMBL" id="LAZR01021762">
    <property type="protein sequence ID" value="KKL84217.1"/>
    <property type="molecule type" value="Genomic_DNA"/>
</dbReference>
<dbReference type="AlphaFoldDB" id="A0A0F9I9W2"/>
<proteinExistence type="predicted"/>
<accession>A0A0F9I9W2</accession>
<sequence length="83" mass="9367">MTFLSSIPGFPGYTIVRDGRVWSHKTSKMLKPSKVSKYGHLCVGLCNKGKIHRRLVHRLVLETFIGPCPEGMECRHLDGDQTN</sequence>
<dbReference type="Gene3D" id="3.90.75.20">
    <property type="match status" value="1"/>
</dbReference>
<dbReference type="InterPro" id="IPR003615">
    <property type="entry name" value="HNH_nuc"/>
</dbReference>
<protein>
    <recommendedName>
        <fullName evidence="1">HNH nuclease domain-containing protein</fullName>
    </recommendedName>
</protein>
<evidence type="ECO:0000313" key="2">
    <source>
        <dbReference type="EMBL" id="KKL84217.1"/>
    </source>
</evidence>
<evidence type="ECO:0000259" key="1">
    <source>
        <dbReference type="Pfam" id="PF13392"/>
    </source>
</evidence>
<gene>
    <name evidence="2" type="ORF">LCGC14_1966890</name>
</gene>
<dbReference type="InterPro" id="IPR044925">
    <property type="entry name" value="His-Me_finger_sf"/>
</dbReference>
<name>A0A0F9I9W2_9ZZZZ</name>
<feature type="domain" description="HNH nuclease" evidence="1">
    <location>
        <begin position="54"/>
        <end position="83"/>
    </location>
</feature>
<dbReference type="SUPFAM" id="SSF54060">
    <property type="entry name" value="His-Me finger endonucleases"/>
    <property type="match status" value="1"/>
</dbReference>
<comment type="caution">
    <text evidence="2">The sequence shown here is derived from an EMBL/GenBank/DDBJ whole genome shotgun (WGS) entry which is preliminary data.</text>
</comment>
<feature type="non-terminal residue" evidence="2">
    <location>
        <position position="83"/>
    </location>
</feature>